<dbReference type="EMBL" id="BAAAZI010000006">
    <property type="protein sequence ID" value="GAA4136954.1"/>
    <property type="molecule type" value="Genomic_DNA"/>
</dbReference>
<dbReference type="PANTHER" id="PTHR30329:SF21">
    <property type="entry name" value="LIPOPROTEIN YIAD-RELATED"/>
    <property type="match status" value="1"/>
</dbReference>
<dbReference type="InterPro" id="IPR006665">
    <property type="entry name" value="OmpA-like"/>
</dbReference>
<organism evidence="7 8">
    <name type="scientific">Sphingobacterium kyonggiense</name>
    <dbReference type="NCBI Taxonomy" id="714075"/>
    <lineage>
        <taxon>Bacteria</taxon>
        <taxon>Pseudomonadati</taxon>
        <taxon>Bacteroidota</taxon>
        <taxon>Sphingobacteriia</taxon>
        <taxon>Sphingobacteriales</taxon>
        <taxon>Sphingobacteriaceae</taxon>
        <taxon>Sphingobacterium</taxon>
    </lineage>
</organism>
<dbReference type="PANTHER" id="PTHR30329">
    <property type="entry name" value="STATOR ELEMENT OF FLAGELLAR MOTOR COMPLEX"/>
    <property type="match status" value="1"/>
</dbReference>
<name>A0ABP7YJH5_9SPHI</name>
<dbReference type="RefSeq" id="WP_344673769.1">
    <property type="nucleotide sequence ID" value="NZ_BAAAZI010000006.1"/>
</dbReference>
<keyword evidence="2 4" id="KW-0472">Membrane</keyword>
<evidence type="ECO:0000256" key="5">
    <source>
        <dbReference type="SAM" id="Phobius"/>
    </source>
</evidence>
<gene>
    <name evidence="7" type="ORF">GCM10022216_12580</name>
</gene>
<evidence type="ECO:0000313" key="7">
    <source>
        <dbReference type="EMBL" id="GAA4136954.1"/>
    </source>
</evidence>
<dbReference type="Pfam" id="PF00691">
    <property type="entry name" value="OmpA"/>
    <property type="match status" value="1"/>
</dbReference>
<keyword evidence="5" id="KW-1133">Transmembrane helix</keyword>
<sequence length="445" mass="48370">MENRLLNAARSLITGESIDRLAANEGMTNEKVQQGLDASLPALFLGLQQQPEGALQGILDRFKGMFTGTNEPGQDINVPLDNPNSGFGEQVQGIIGQLFGGKLDFVLEKLSGFLGTNSGSVMNILKSAIPSVISAITMNGVNWDANRITGELNEQKSGFLSALPAGLSLGLFGDAASNVGHAIPKHTEPVVDPVKDVLVEDSVVPMRERVDPVGPIRNPNEPVVHQEERKKGGGLWWLLIPLLLLLLWFLFGKNFRNDDKDNVVDSTAMMTPSDTMTVDNSAATSATPVRESIMVTLPDGKTLNAYKGGIEDQLVQFINAGYSNMTEEELKNRWFDFDNLNFETNTSNILPESQVQVENIAEILKAYPDLKIKIGGYTDKTGDESYNKKLSNERAVAVKNALDAKGVGGQVIETEGYGSEFAKFDASAPESDRVQDRRVSVSVRK</sequence>
<evidence type="ECO:0000256" key="3">
    <source>
        <dbReference type="ARBA" id="ARBA00023237"/>
    </source>
</evidence>
<dbReference type="InterPro" id="IPR050330">
    <property type="entry name" value="Bact_OuterMem_StrucFunc"/>
</dbReference>
<dbReference type="InterPro" id="IPR009282">
    <property type="entry name" value="DUF937"/>
</dbReference>
<dbReference type="PROSITE" id="PS51123">
    <property type="entry name" value="OMPA_2"/>
    <property type="match status" value="1"/>
</dbReference>
<dbReference type="SUPFAM" id="SSF103088">
    <property type="entry name" value="OmpA-like"/>
    <property type="match status" value="1"/>
</dbReference>
<keyword evidence="5" id="KW-0812">Transmembrane</keyword>
<evidence type="ECO:0000313" key="8">
    <source>
        <dbReference type="Proteomes" id="UP001500101"/>
    </source>
</evidence>
<comment type="subcellular location">
    <subcellularLocation>
        <location evidence="1">Cell outer membrane</location>
    </subcellularLocation>
</comment>
<evidence type="ECO:0000256" key="2">
    <source>
        <dbReference type="ARBA" id="ARBA00023136"/>
    </source>
</evidence>
<keyword evidence="8" id="KW-1185">Reference proteome</keyword>
<evidence type="ECO:0000256" key="4">
    <source>
        <dbReference type="PROSITE-ProRule" id="PRU00473"/>
    </source>
</evidence>
<evidence type="ECO:0000256" key="1">
    <source>
        <dbReference type="ARBA" id="ARBA00004442"/>
    </source>
</evidence>
<feature type="domain" description="OmpA-like" evidence="6">
    <location>
        <begin position="329"/>
        <end position="445"/>
    </location>
</feature>
<keyword evidence="3" id="KW-0998">Cell outer membrane</keyword>
<dbReference type="Proteomes" id="UP001500101">
    <property type="component" value="Unassembled WGS sequence"/>
</dbReference>
<reference evidence="8" key="1">
    <citation type="journal article" date="2019" name="Int. J. Syst. Evol. Microbiol.">
        <title>The Global Catalogue of Microorganisms (GCM) 10K type strain sequencing project: providing services to taxonomists for standard genome sequencing and annotation.</title>
        <authorList>
            <consortium name="The Broad Institute Genomics Platform"/>
            <consortium name="The Broad Institute Genome Sequencing Center for Infectious Disease"/>
            <person name="Wu L."/>
            <person name="Ma J."/>
        </authorList>
    </citation>
    <scope>NUCLEOTIDE SEQUENCE [LARGE SCALE GENOMIC DNA]</scope>
    <source>
        <strain evidence="8">JCM 16704</strain>
    </source>
</reference>
<dbReference type="Pfam" id="PF06078">
    <property type="entry name" value="DUF937"/>
    <property type="match status" value="1"/>
</dbReference>
<proteinExistence type="predicted"/>
<feature type="transmembrane region" description="Helical" evidence="5">
    <location>
        <begin position="234"/>
        <end position="251"/>
    </location>
</feature>
<dbReference type="Gene3D" id="3.30.1330.60">
    <property type="entry name" value="OmpA-like domain"/>
    <property type="match status" value="1"/>
</dbReference>
<dbReference type="CDD" id="cd07185">
    <property type="entry name" value="OmpA_C-like"/>
    <property type="match status" value="1"/>
</dbReference>
<dbReference type="PRINTS" id="PR01021">
    <property type="entry name" value="OMPADOMAIN"/>
</dbReference>
<evidence type="ECO:0000259" key="6">
    <source>
        <dbReference type="PROSITE" id="PS51123"/>
    </source>
</evidence>
<dbReference type="InterPro" id="IPR006664">
    <property type="entry name" value="OMP_bac"/>
</dbReference>
<accession>A0ABP7YJH5</accession>
<protein>
    <recommendedName>
        <fullName evidence="6">OmpA-like domain-containing protein</fullName>
    </recommendedName>
</protein>
<dbReference type="InterPro" id="IPR036737">
    <property type="entry name" value="OmpA-like_sf"/>
</dbReference>
<comment type="caution">
    <text evidence="7">The sequence shown here is derived from an EMBL/GenBank/DDBJ whole genome shotgun (WGS) entry which is preliminary data.</text>
</comment>